<feature type="transmembrane region" description="Helical" evidence="8">
    <location>
        <begin position="165"/>
        <end position="184"/>
    </location>
</feature>
<proteinExistence type="inferred from homology"/>
<dbReference type="PANTHER" id="PTHR36964:SF1">
    <property type="entry name" value="PROTEIN-METHIONINE-SULFOXIDE REDUCTASE HEME-BINDING SUBUNIT MSRQ"/>
    <property type="match status" value="1"/>
</dbReference>
<feature type="transmembrane region" description="Helical" evidence="8">
    <location>
        <begin position="132"/>
        <end position="153"/>
    </location>
</feature>
<keyword evidence="4 8" id="KW-0812">Transmembrane</keyword>
<keyword evidence="8" id="KW-0249">Electron transport</keyword>
<comment type="cofactor">
    <cofactor evidence="8">
        <name>FMN</name>
        <dbReference type="ChEBI" id="CHEBI:58210"/>
    </cofactor>
    <text evidence="8">Binds 1 FMN per subunit.</text>
</comment>
<keyword evidence="11" id="KW-1185">Reference proteome</keyword>
<keyword evidence="2 8" id="KW-0813">Transport</keyword>
<keyword evidence="3 8" id="KW-0349">Heme</keyword>
<evidence type="ECO:0000256" key="2">
    <source>
        <dbReference type="ARBA" id="ARBA00022448"/>
    </source>
</evidence>
<feature type="transmembrane region" description="Helical" evidence="8">
    <location>
        <begin position="64"/>
        <end position="82"/>
    </location>
</feature>
<evidence type="ECO:0000256" key="7">
    <source>
        <dbReference type="ARBA" id="ARBA00023136"/>
    </source>
</evidence>
<protein>
    <recommendedName>
        <fullName evidence="8">Protein-methionine-sulfoxide reductase heme-binding subunit MsrQ</fullName>
    </recommendedName>
    <alternativeName>
        <fullName evidence="8">Flavocytochrome MsrQ</fullName>
    </alternativeName>
</protein>
<dbReference type="EMBL" id="JBAKFM010000002">
    <property type="protein sequence ID" value="MEX0468833.1"/>
    <property type="molecule type" value="Genomic_DNA"/>
</dbReference>
<evidence type="ECO:0000256" key="8">
    <source>
        <dbReference type="HAMAP-Rule" id="MF_01207"/>
    </source>
</evidence>
<evidence type="ECO:0000256" key="5">
    <source>
        <dbReference type="ARBA" id="ARBA00022989"/>
    </source>
</evidence>
<accession>A0ABV3TCF3</accession>
<feature type="domain" description="Ferric oxidoreductase" evidence="9">
    <location>
        <begin position="61"/>
        <end position="174"/>
    </location>
</feature>
<keyword evidence="8" id="KW-0285">Flavoprotein</keyword>
<dbReference type="HAMAP" id="MF_01207">
    <property type="entry name" value="MsrQ"/>
    <property type="match status" value="1"/>
</dbReference>
<dbReference type="PANTHER" id="PTHR36964">
    <property type="entry name" value="PROTEIN-METHIONINE-SULFOXIDE REDUCTASE HEME-BINDING SUBUNIT MSRQ"/>
    <property type="match status" value="1"/>
</dbReference>
<evidence type="ECO:0000313" key="11">
    <source>
        <dbReference type="Proteomes" id="UP001556709"/>
    </source>
</evidence>
<dbReference type="InterPro" id="IPR022837">
    <property type="entry name" value="MsrQ-like"/>
</dbReference>
<evidence type="ECO:0000256" key="1">
    <source>
        <dbReference type="ARBA" id="ARBA00004141"/>
    </source>
</evidence>
<evidence type="ECO:0000256" key="6">
    <source>
        <dbReference type="ARBA" id="ARBA00023004"/>
    </source>
</evidence>
<evidence type="ECO:0000256" key="3">
    <source>
        <dbReference type="ARBA" id="ARBA00022617"/>
    </source>
</evidence>
<dbReference type="Proteomes" id="UP001556709">
    <property type="component" value="Unassembled WGS sequence"/>
</dbReference>
<organism evidence="10 11">
    <name type="scientific">Spiribacter pallidus</name>
    <dbReference type="NCBI Taxonomy" id="1987936"/>
    <lineage>
        <taxon>Bacteria</taxon>
        <taxon>Pseudomonadati</taxon>
        <taxon>Pseudomonadota</taxon>
        <taxon>Gammaproteobacteria</taxon>
        <taxon>Chromatiales</taxon>
        <taxon>Ectothiorhodospiraceae</taxon>
        <taxon>Spiribacter</taxon>
    </lineage>
</organism>
<gene>
    <name evidence="8" type="primary">msrQ</name>
    <name evidence="10" type="ORF">V6X73_03690</name>
</gene>
<dbReference type="RefSeq" id="WP_367958949.1">
    <property type="nucleotide sequence ID" value="NZ_JBAKFK010000002.1"/>
</dbReference>
<evidence type="ECO:0000256" key="4">
    <source>
        <dbReference type="ARBA" id="ARBA00022692"/>
    </source>
</evidence>
<comment type="function">
    <text evidence="8">Part of the MsrPQ system that repairs oxidized periplasmic proteins containing methionine sulfoxide residues (Met-O), using respiratory chain electrons. Thus protects these proteins from oxidative-stress damage caused by reactive species of oxygen and chlorine generated by the host defense mechanisms. MsrPQ is essential for the maintenance of envelope integrity under bleach stress, rescuing a wide series of structurally unrelated periplasmic proteins from methionine oxidation. MsrQ provides electrons for reduction to the reductase catalytic subunit MsrP, using the quinone pool of the respiratory chain.</text>
</comment>
<feature type="transmembrane region" description="Helical" evidence="8">
    <location>
        <begin position="94"/>
        <end position="112"/>
    </location>
</feature>
<feature type="transmembrane region" description="Helical" evidence="8">
    <location>
        <begin position="24"/>
        <end position="44"/>
    </location>
</feature>
<evidence type="ECO:0000313" key="10">
    <source>
        <dbReference type="EMBL" id="MEX0468833.1"/>
    </source>
</evidence>
<keyword evidence="7 8" id="KW-0472">Membrane</keyword>
<dbReference type="InterPro" id="IPR013130">
    <property type="entry name" value="Fe3_Rdtase_TM_dom"/>
</dbReference>
<feature type="transmembrane region" description="Helical" evidence="8">
    <location>
        <begin position="190"/>
        <end position="206"/>
    </location>
</feature>
<comment type="subcellular location">
    <subcellularLocation>
        <location evidence="8">Cell membrane</location>
        <topology evidence="8">Multi-pass membrane protein</topology>
    </subcellularLocation>
    <subcellularLocation>
        <location evidence="1">Membrane</location>
        <topology evidence="1">Multi-pass membrane protein</topology>
    </subcellularLocation>
</comment>
<sequence>MRGGQPVMGAATLARTPSPAGLRALRVGLFAVAGLPAMMLAVGLVQGELGVNPVETLLDTTGIWALRFLLATLAVTPIRWLTGAVWVVRLRRQVGLWAFFYASCHFAVFAVFDHGLALAPMIEDIAKRPFILVGMSGLLLMLPLALTSTRGWIRRLGKRWRQLHWLVYPGAVLGLVHFFWLIRANRWTEPLIYAALLAVFLGWRAWRRRGVALRDG</sequence>
<keyword evidence="8" id="KW-0288">FMN</keyword>
<keyword evidence="6 8" id="KW-0408">Iron</keyword>
<dbReference type="Pfam" id="PF01794">
    <property type="entry name" value="Ferric_reduct"/>
    <property type="match status" value="1"/>
</dbReference>
<reference evidence="10 11" key="1">
    <citation type="submission" date="2024-02" db="EMBL/GenBank/DDBJ databases">
        <title>New especies of Spiribacter isolated from saline water.</title>
        <authorList>
            <person name="Leon M.J."/>
            <person name="De La Haba R."/>
            <person name="Sanchez-Porro C."/>
            <person name="Ventosa A."/>
        </authorList>
    </citation>
    <scope>NUCLEOTIDE SEQUENCE [LARGE SCALE GENOMIC DNA]</scope>
    <source>
        <strain evidence="11">ag22IC6-390</strain>
    </source>
</reference>
<name>A0ABV3TCF3_9GAMM</name>
<comment type="cofactor">
    <cofactor evidence="8">
        <name>heme b</name>
        <dbReference type="ChEBI" id="CHEBI:60344"/>
    </cofactor>
    <text evidence="8">Binds 1 heme b (iron(II)-protoporphyrin IX) group per subunit.</text>
</comment>
<keyword evidence="8" id="KW-0479">Metal-binding</keyword>
<keyword evidence="5 8" id="KW-1133">Transmembrane helix</keyword>
<evidence type="ECO:0000259" key="9">
    <source>
        <dbReference type="Pfam" id="PF01794"/>
    </source>
</evidence>
<comment type="subunit">
    <text evidence="8">Heterodimer of a catalytic subunit (MsrP) and a heme-binding subunit (MsrQ).</text>
</comment>
<keyword evidence="8" id="KW-1003">Cell membrane</keyword>
<comment type="caution">
    <text evidence="10">The sequence shown here is derived from an EMBL/GenBank/DDBJ whole genome shotgun (WGS) entry which is preliminary data.</text>
</comment>
<comment type="similarity">
    <text evidence="8">Belongs to the MsrQ family.</text>
</comment>